<proteinExistence type="predicted"/>
<organism evidence="1 2">
    <name type="scientific">Beutenbergia cavernae (strain ATCC BAA-8 / DSM 12333 / CCUG 43141 / JCM 11478 / NBRC 16432 / NCIMB 13614 / HKI 0122)</name>
    <dbReference type="NCBI Taxonomy" id="471853"/>
    <lineage>
        <taxon>Bacteria</taxon>
        <taxon>Bacillati</taxon>
        <taxon>Actinomycetota</taxon>
        <taxon>Actinomycetes</taxon>
        <taxon>Micrococcales</taxon>
        <taxon>Beutenbergiaceae</taxon>
        <taxon>Beutenbergia</taxon>
    </lineage>
</organism>
<dbReference type="KEGG" id="bcv:Bcav_0944"/>
<evidence type="ECO:0000313" key="1">
    <source>
        <dbReference type="EMBL" id="ACQ79205.1"/>
    </source>
</evidence>
<evidence type="ECO:0008006" key="3">
    <source>
        <dbReference type="Google" id="ProtNLM"/>
    </source>
</evidence>
<name>C5BZN3_BEUC1</name>
<dbReference type="RefSeq" id="WP_012725985.1">
    <property type="nucleotide sequence ID" value="NC_012669.1"/>
</dbReference>
<dbReference type="HOGENOM" id="CLU_076888_0_0_11"/>
<protein>
    <recommendedName>
        <fullName evidence="3">Aldose 1-epimerase</fullName>
    </recommendedName>
</protein>
<dbReference type="eggNOG" id="COG2017">
    <property type="taxonomic scope" value="Bacteria"/>
</dbReference>
<dbReference type="GO" id="GO:0030246">
    <property type="term" value="F:carbohydrate binding"/>
    <property type="evidence" value="ECO:0007669"/>
    <property type="project" value="InterPro"/>
</dbReference>
<reference evidence="1 2" key="1">
    <citation type="journal article" date="2009" name="Stand. Genomic Sci.">
        <title>Complete genome sequence of Beutenbergia cavernae type strain (HKI 0122).</title>
        <authorList>
            <person name="Land M."/>
            <person name="Pukall R."/>
            <person name="Abt B."/>
            <person name="Goker M."/>
            <person name="Rohde M."/>
            <person name="Glavina Del Rio T."/>
            <person name="Tice H."/>
            <person name="Copeland A."/>
            <person name="Cheng J.F."/>
            <person name="Lucas S."/>
            <person name="Chen F."/>
            <person name="Nolan M."/>
            <person name="Bruce D."/>
            <person name="Goodwin L."/>
            <person name="Pitluck S."/>
            <person name="Ivanova N."/>
            <person name="Mavromatis K."/>
            <person name="Ovchinnikova G."/>
            <person name="Pati A."/>
            <person name="Chen A."/>
            <person name="Palaniappan K."/>
            <person name="Hauser L."/>
            <person name="Chang Y.J."/>
            <person name="Jefferies C.C."/>
            <person name="Saunders E."/>
            <person name="Brettin T."/>
            <person name="Detter J.C."/>
            <person name="Han C."/>
            <person name="Chain P."/>
            <person name="Bristow J."/>
            <person name="Eisen J.A."/>
            <person name="Markowitz V."/>
            <person name="Hugenholtz P."/>
            <person name="Kyrpides N.C."/>
            <person name="Klenk H.P."/>
            <person name="Lapidus A."/>
        </authorList>
    </citation>
    <scope>NUCLEOTIDE SEQUENCE [LARGE SCALE GENOMIC DNA]</scope>
    <source>
        <strain evidence="2">ATCC BAA-8 / DSM 12333 / NBRC 16432</strain>
    </source>
</reference>
<dbReference type="Proteomes" id="UP000007962">
    <property type="component" value="Chromosome"/>
</dbReference>
<dbReference type="Gene3D" id="2.70.98.10">
    <property type="match status" value="1"/>
</dbReference>
<dbReference type="AlphaFoldDB" id="C5BZN3"/>
<sequence length="280" mass="29396">MSVPPDPPGTGWRATPLELATDDRFGGRWTSLRSASREWLWTNEGAAALRRGVRPGDPFVDAGGVEECFPTVRGTPDHGDAWSRPWSEAPGDMVSEVEVPAGRLRRRLTGGGPTIVVEYTITGRPGQPFVHAVHALLDVSVAARIVTGEPDAAVVVDGTAGGRPFAWPVLEGEDLSTFGREDGTAICAVLRGCAGAVVVDGDHALGLAWAAGETSPQLPLGLMVWRNLGGWPVGAPYRSIGIEPMVGTAADVADTAGAARLDASGEAAWTLRLAAWSRHR</sequence>
<dbReference type="STRING" id="471853.Bcav_0944"/>
<dbReference type="EMBL" id="CP001618">
    <property type="protein sequence ID" value="ACQ79205.1"/>
    <property type="molecule type" value="Genomic_DNA"/>
</dbReference>
<gene>
    <name evidence="1" type="ordered locus">Bcav_0944</name>
</gene>
<dbReference type="InterPro" id="IPR014718">
    <property type="entry name" value="GH-type_carb-bd"/>
</dbReference>
<keyword evidence="2" id="KW-1185">Reference proteome</keyword>
<accession>C5BZN3</accession>
<evidence type="ECO:0000313" key="2">
    <source>
        <dbReference type="Proteomes" id="UP000007962"/>
    </source>
</evidence>